<dbReference type="InterPro" id="IPR002909">
    <property type="entry name" value="IPT_dom"/>
</dbReference>
<comment type="caution">
    <text evidence="3">The sequence shown here is derived from an EMBL/GenBank/DDBJ whole genome shotgun (WGS) entry which is preliminary data.</text>
</comment>
<keyword evidence="4" id="KW-1185">Reference proteome</keyword>
<dbReference type="Proteomes" id="UP000093000">
    <property type="component" value="Unassembled WGS sequence"/>
</dbReference>
<evidence type="ECO:0000259" key="2">
    <source>
        <dbReference type="Pfam" id="PF25603"/>
    </source>
</evidence>
<dbReference type="AlphaFoldDB" id="A0A1C7NLR9"/>
<gene>
    <name evidence="3" type="ORF">A0J61_01965</name>
</gene>
<dbReference type="Gene3D" id="2.60.40.10">
    <property type="entry name" value="Immunoglobulins"/>
    <property type="match status" value="1"/>
</dbReference>
<dbReference type="Pfam" id="PF00023">
    <property type="entry name" value="Ank"/>
    <property type="match status" value="1"/>
</dbReference>
<dbReference type="Pfam" id="PF01833">
    <property type="entry name" value="TIG"/>
    <property type="match status" value="1"/>
</dbReference>
<dbReference type="InterPro" id="IPR057962">
    <property type="entry name" value="SPT23_MGA2_DBD"/>
</dbReference>
<protein>
    <submittedName>
        <fullName evidence="3">Uncharacterized protein</fullName>
    </submittedName>
</protein>
<dbReference type="SUPFAM" id="SSF81296">
    <property type="entry name" value="E set domains"/>
    <property type="match status" value="1"/>
</dbReference>
<feature type="domain" description="IPT/TIG" evidence="1">
    <location>
        <begin position="205"/>
        <end position="271"/>
    </location>
</feature>
<feature type="domain" description="SPT23/MGA2-like DNA-binding" evidence="2">
    <location>
        <begin position="4"/>
        <end position="107"/>
    </location>
</feature>
<sequence>MSSKIHIDGIPEYGAKSRVETQIKLCLSLVNHAGCHIPHWPYIRIPTYLLARTNRRNQHNESSDGSTTAMVSDESKVLNLEARVICASDETKDIKTCPGCAKREVGRTIATGETPIILITDDHKAIKESMAQRNKVAEHYLTPLPTPKQEQDDIWCSITPFHLPNDTCPTNNEIRSHALSWPIRMACLDSTEPLQVQDGRTLCMPTLISVVPDKGPLMGGLEITLFGHDFSPDLILMFGHCPAVMLQCHATHLVCVLPPADRAGRCLISFQDTPLIRACPTFDYHDTSCHDISHLTYRMLSSPFLYSPLAESDIIYLLSQHGGIPLTETTSSGQTLLHLACHLGYLELALYLIHRAPMLVDYFDRNGLSALYFVSNSSDSLHTILLESQWVNQSGI</sequence>
<organism evidence="3 4">
    <name type="scientific">Choanephora cucurbitarum</name>
    <dbReference type="NCBI Taxonomy" id="101091"/>
    <lineage>
        <taxon>Eukaryota</taxon>
        <taxon>Fungi</taxon>
        <taxon>Fungi incertae sedis</taxon>
        <taxon>Mucoromycota</taxon>
        <taxon>Mucoromycotina</taxon>
        <taxon>Mucoromycetes</taxon>
        <taxon>Mucorales</taxon>
        <taxon>Mucorineae</taxon>
        <taxon>Choanephoraceae</taxon>
        <taxon>Choanephoroideae</taxon>
        <taxon>Choanephora</taxon>
    </lineage>
</organism>
<dbReference type="OrthoDB" id="71307at2759"/>
<dbReference type="CDD" id="cd00102">
    <property type="entry name" value="IPT"/>
    <property type="match status" value="1"/>
</dbReference>
<dbReference type="InterPro" id="IPR013783">
    <property type="entry name" value="Ig-like_fold"/>
</dbReference>
<evidence type="ECO:0000313" key="3">
    <source>
        <dbReference type="EMBL" id="OBZ89978.1"/>
    </source>
</evidence>
<dbReference type="InterPro" id="IPR002110">
    <property type="entry name" value="Ankyrin_rpt"/>
</dbReference>
<dbReference type="InParanoid" id="A0A1C7NLR9"/>
<dbReference type="Pfam" id="PF25603">
    <property type="entry name" value="SPT23_MGA2_DBD"/>
    <property type="match status" value="1"/>
</dbReference>
<dbReference type="Gene3D" id="1.25.40.20">
    <property type="entry name" value="Ankyrin repeat-containing domain"/>
    <property type="match status" value="1"/>
</dbReference>
<dbReference type="EMBL" id="LUGH01000069">
    <property type="protein sequence ID" value="OBZ89978.1"/>
    <property type="molecule type" value="Genomic_DNA"/>
</dbReference>
<dbReference type="InterPro" id="IPR014756">
    <property type="entry name" value="Ig_E-set"/>
</dbReference>
<accession>A0A1C7NLR9</accession>
<dbReference type="STRING" id="101091.A0A1C7NLR9"/>
<evidence type="ECO:0000259" key="1">
    <source>
        <dbReference type="Pfam" id="PF01833"/>
    </source>
</evidence>
<name>A0A1C7NLR9_9FUNG</name>
<reference evidence="3 4" key="1">
    <citation type="submission" date="2016-03" db="EMBL/GenBank/DDBJ databases">
        <title>Choanephora cucurbitarum.</title>
        <authorList>
            <person name="Min B."/>
            <person name="Park H."/>
            <person name="Park J.-H."/>
            <person name="Shin H.-D."/>
            <person name="Choi I.-G."/>
        </authorList>
    </citation>
    <scope>NUCLEOTIDE SEQUENCE [LARGE SCALE GENOMIC DNA]</scope>
    <source>
        <strain evidence="3 4">KUS-F28377</strain>
    </source>
</reference>
<dbReference type="InterPro" id="IPR036770">
    <property type="entry name" value="Ankyrin_rpt-contain_sf"/>
</dbReference>
<evidence type="ECO:0000313" key="4">
    <source>
        <dbReference type="Proteomes" id="UP000093000"/>
    </source>
</evidence>
<dbReference type="SUPFAM" id="SSF48403">
    <property type="entry name" value="Ankyrin repeat"/>
    <property type="match status" value="1"/>
</dbReference>
<proteinExistence type="predicted"/>